<keyword evidence="3" id="KW-1185">Reference proteome</keyword>
<dbReference type="Proteomes" id="UP001190700">
    <property type="component" value="Unassembled WGS sequence"/>
</dbReference>
<reference evidence="2 3" key="1">
    <citation type="journal article" date="2015" name="Genome Biol. Evol.">
        <title>Comparative Genomics of a Bacterivorous Green Alga Reveals Evolutionary Causalities and Consequences of Phago-Mixotrophic Mode of Nutrition.</title>
        <authorList>
            <person name="Burns J.A."/>
            <person name="Paasch A."/>
            <person name="Narechania A."/>
            <person name="Kim E."/>
        </authorList>
    </citation>
    <scope>NUCLEOTIDE SEQUENCE [LARGE SCALE GENOMIC DNA]</scope>
    <source>
        <strain evidence="2 3">PLY_AMNH</strain>
    </source>
</reference>
<evidence type="ECO:0000256" key="1">
    <source>
        <dbReference type="SAM" id="MobiDB-lite"/>
    </source>
</evidence>
<feature type="compositionally biased region" description="Low complexity" evidence="1">
    <location>
        <begin position="76"/>
        <end position="85"/>
    </location>
</feature>
<feature type="region of interest" description="Disordered" evidence="1">
    <location>
        <begin position="61"/>
        <end position="85"/>
    </location>
</feature>
<dbReference type="AlphaFoldDB" id="A0AAE0G893"/>
<protein>
    <submittedName>
        <fullName evidence="2">Uncharacterized protein</fullName>
    </submittedName>
</protein>
<sequence length="131" mass="15031">MGEVVNEEDPQYELVELEDLPEVAQILVTVLREKYEEYDREKGKRESARERFREQLAKRKLVLPGTQQTDGSGTEAAAAAPSAQASTEVDRYKYLLDSNLFEIDPDQHLGQVWVKPENKKNFPIMHVWAAL</sequence>
<name>A0AAE0G893_9CHLO</name>
<evidence type="ECO:0000313" key="2">
    <source>
        <dbReference type="EMBL" id="KAK3273386.1"/>
    </source>
</evidence>
<gene>
    <name evidence="2" type="ORF">CYMTET_18373</name>
</gene>
<organism evidence="2 3">
    <name type="scientific">Cymbomonas tetramitiformis</name>
    <dbReference type="NCBI Taxonomy" id="36881"/>
    <lineage>
        <taxon>Eukaryota</taxon>
        <taxon>Viridiplantae</taxon>
        <taxon>Chlorophyta</taxon>
        <taxon>Pyramimonadophyceae</taxon>
        <taxon>Pyramimonadales</taxon>
        <taxon>Pyramimonadaceae</taxon>
        <taxon>Cymbomonas</taxon>
    </lineage>
</organism>
<evidence type="ECO:0000313" key="3">
    <source>
        <dbReference type="Proteomes" id="UP001190700"/>
    </source>
</evidence>
<accession>A0AAE0G893</accession>
<dbReference type="EMBL" id="LGRX02008499">
    <property type="protein sequence ID" value="KAK3273386.1"/>
    <property type="molecule type" value="Genomic_DNA"/>
</dbReference>
<proteinExistence type="predicted"/>
<comment type="caution">
    <text evidence="2">The sequence shown here is derived from an EMBL/GenBank/DDBJ whole genome shotgun (WGS) entry which is preliminary data.</text>
</comment>